<sequence length="39" mass="4315">MAWRNVQEVILSDAIYLDQTSHRACSGQKQIGHSEGVAD</sequence>
<evidence type="ECO:0000313" key="2">
    <source>
        <dbReference type="Proteomes" id="UP000218606"/>
    </source>
</evidence>
<accession>A0AAN1GPN8</accession>
<dbReference type="Proteomes" id="UP000218606">
    <property type="component" value="Chromosome"/>
</dbReference>
<reference evidence="1 2" key="1">
    <citation type="journal article" date="2017" name="Front. Microbiol.">
        <title>Phaeobacter piscinae sp. nov., a species of the Roseobacter group and potential aquaculture probiont.</title>
        <authorList>
            <person name="Sonnenschein E.C."/>
            <person name="Phippen C.B.W."/>
            <person name="Nielsen K.F."/>
            <person name="Mateiu R.V."/>
            <person name="Melchiorsen J."/>
            <person name="Gram L."/>
            <person name="Overmann J."/>
            <person name="Freese H.M."/>
        </authorList>
    </citation>
    <scope>NUCLEOTIDE SEQUENCE [LARGE SCALE GENOMIC DNA]</scope>
    <source>
        <strain evidence="1 2">P13</strain>
    </source>
</reference>
<organism evidence="1 2">
    <name type="scientific">Phaeobacter piscinae</name>
    <dbReference type="NCBI Taxonomy" id="1580596"/>
    <lineage>
        <taxon>Bacteria</taxon>
        <taxon>Pseudomonadati</taxon>
        <taxon>Pseudomonadota</taxon>
        <taxon>Alphaproteobacteria</taxon>
        <taxon>Rhodobacterales</taxon>
        <taxon>Roseobacteraceae</taxon>
        <taxon>Phaeobacter</taxon>
    </lineage>
</organism>
<name>A0AAN1GPN8_9RHOB</name>
<gene>
    <name evidence="1" type="ORF">PhaeoP13_00933</name>
</gene>
<protein>
    <submittedName>
        <fullName evidence="1">Uncharacterized protein</fullName>
    </submittedName>
</protein>
<evidence type="ECO:0000313" key="1">
    <source>
        <dbReference type="EMBL" id="ATG42883.1"/>
    </source>
</evidence>
<dbReference type="AlphaFoldDB" id="A0AAN1GPN8"/>
<dbReference type="EMBL" id="CP010767">
    <property type="protein sequence ID" value="ATG42883.1"/>
    <property type="molecule type" value="Genomic_DNA"/>
</dbReference>
<proteinExistence type="predicted"/>